<sequence>MASRFRLQDLTFSAISAGFVAVLVGYTSSAAIIFQAAEAAGASVAQIGGWLSMLGLGMGVTSIGLSLYYRTPVVTAWSTPGAALLVTSLPGTSVNEAIGVFVFATELILLCGVTGLFARLMQYIPQALSAAMLGGILLRFGLDAFTSLQSNFALAGTMCLVYLLAK</sequence>
<feature type="transmembrane region" description="Helical" evidence="1">
    <location>
        <begin position="97"/>
        <end position="117"/>
    </location>
</feature>
<evidence type="ECO:0000313" key="2">
    <source>
        <dbReference type="EMBL" id="CBY27128.1"/>
    </source>
</evidence>
<dbReference type="InterPro" id="IPR004711">
    <property type="entry name" value="Benzoate_Transporter"/>
</dbReference>
<dbReference type="Proteomes" id="UP000008084">
    <property type="component" value="Chromosome"/>
</dbReference>
<dbReference type="HOGENOM" id="CLU_041268_0_1_6"/>
<evidence type="ECO:0000256" key="1">
    <source>
        <dbReference type="SAM" id="Phobius"/>
    </source>
</evidence>
<keyword evidence="1" id="KW-0472">Membrane</keyword>
<feature type="transmembrane region" description="Helical" evidence="1">
    <location>
        <begin position="49"/>
        <end position="69"/>
    </location>
</feature>
<dbReference type="PATRIC" id="fig|930944.6.peg.1041"/>
<dbReference type="PANTHER" id="PTHR30199">
    <property type="entry name" value="MFS FAMILY TRANSPORTER, PREDICTED SUBSTRATE BENZOATE"/>
    <property type="match status" value="1"/>
</dbReference>
<protein>
    <submittedName>
        <fullName evidence="2">Benzoate transport protein</fullName>
    </submittedName>
</protein>
<dbReference type="GO" id="GO:0005886">
    <property type="term" value="C:plasma membrane"/>
    <property type="evidence" value="ECO:0007669"/>
    <property type="project" value="TreeGrafter"/>
</dbReference>
<dbReference type="GO" id="GO:0042925">
    <property type="term" value="F:benzoate transmembrane transporter activity"/>
    <property type="evidence" value="ECO:0007669"/>
    <property type="project" value="InterPro"/>
</dbReference>
<evidence type="ECO:0000313" key="3">
    <source>
        <dbReference type="Proteomes" id="UP000008084"/>
    </source>
</evidence>
<keyword evidence="1" id="KW-1133">Transmembrane helix</keyword>
<organism evidence="2 3">
    <name type="scientific">Yersinia enterocolitica subsp. palearctica serotype O:3 (strain DSM 13030 / CIP 106945 / Y11)</name>
    <dbReference type="NCBI Taxonomy" id="930944"/>
    <lineage>
        <taxon>Bacteria</taxon>
        <taxon>Pseudomonadati</taxon>
        <taxon>Pseudomonadota</taxon>
        <taxon>Gammaproteobacteria</taxon>
        <taxon>Enterobacterales</taxon>
        <taxon>Yersiniaceae</taxon>
        <taxon>Yersinia</taxon>
    </lineage>
</organism>
<feature type="transmembrane region" description="Helical" evidence="1">
    <location>
        <begin position="148"/>
        <end position="165"/>
    </location>
</feature>
<dbReference type="Pfam" id="PF03594">
    <property type="entry name" value="BenE"/>
    <property type="match status" value="1"/>
</dbReference>
<dbReference type="KEGG" id="yey:Y11_10531"/>
<dbReference type="EMBL" id="FR729477">
    <property type="protein sequence ID" value="CBY27128.1"/>
    <property type="molecule type" value="Genomic_DNA"/>
</dbReference>
<keyword evidence="1" id="KW-0812">Transmembrane</keyword>
<dbReference type="AlphaFoldDB" id="A0A0H3NRD9"/>
<name>A0A0H3NRD9_YERE1</name>
<proteinExistence type="predicted"/>
<accession>A0A0H3NRD9</accession>
<dbReference type="NCBIfam" id="TIGR00843">
    <property type="entry name" value="benE"/>
    <property type="match status" value="1"/>
</dbReference>
<gene>
    <name evidence="2" type="ordered locus">Y11_10531</name>
</gene>
<feature type="transmembrane region" description="Helical" evidence="1">
    <location>
        <begin position="12"/>
        <end position="37"/>
    </location>
</feature>
<reference evidence="2 3" key="1">
    <citation type="journal article" date="2011" name="J. Bacteriol.">
        <title>Complete genome sequence of Yersinia enterocolitica subsp. palearctica serogroup O:3.</title>
        <authorList>
            <person name="Batzilla J."/>
            <person name="Hoper D."/>
            <person name="Antonenka U."/>
            <person name="Heesemann J."/>
            <person name="Rakin A."/>
        </authorList>
    </citation>
    <scope>NUCLEOTIDE SEQUENCE [LARGE SCALE GENOMIC DNA]</scope>
    <source>
        <strain evidence="3">DSM 13030 / CIP 106945 / Y11</strain>
    </source>
</reference>
<dbReference type="PANTHER" id="PTHR30199:SF0">
    <property type="entry name" value="INNER MEMBRANE PROTEIN YDCO"/>
    <property type="match status" value="1"/>
</dbReference>